<organism evidence="2 3">
    <name type="scientific">Fibrobacter succinogenes (strain ATCC 19169 / S85)</name>
    <dbReference type="NCBI Taxonomy" id="59374"/>
    <lineage>
        <taxon>Bacteria</taxon>
        <taxon>Pseudomonadati</taxon>
        <taxon>Fibrobacterota</taxon>
        <taxon>Fibrobacteria</taxon>
        <taxon>Fibrobacterales</taxon>
        <taxon>Fibrobacteraceae</taxon>
        <taxon>Fibrobacter</taxon>
    </lineage>
</organism>
<dbReference type="KEGG" id="fsc:FSU_2703"/>
<protein>
    <submittedName>
        <fullName evidence="2">Uncharacterized protein</fullName>
    </submittedName>
</protein>
<dbReference type="OrthoDB" id="9802942at2"/>
<keyword evidence="4" id="KW-1185">Reference proteome</keyword>
<reference evidence="1 4" key="1">
    <citation type="submission" date="2009-10" db="EMBL/GenBank/DDBJ databases">
        <title>Complete sequence of Fibrobacter succinogenes subsp. succinogenes S85.</title>
        <authorList>
            <consortium name="US DOE Joint Genome Institute"/>
            <person name="Lucas S."/>
            <person name="Copeland A."/>
            <person name="Lapidus A."/>
            <person name="Glavina del Rio T."/>
            <person name="Tice H."/>
            <person name="Bruce D."/>
            <person name="Goodwin L."/>
            <person name="Pitluck S."/>
            <person name="Chertkov O."/>
            <person name="Detter J.C."/>
            <person name="Han C."/>
            <person name="Tapia R."/>
            <person name="Larimer F."/>
            <person name="Land M."/>
            <person name="Hauser L."/>
            <person name="Kyrpides N."/>
            <person name="Mikhailova N."/>
            <person name="Weimer P.J."/>
            <person name="Stevenson D.M."/>
            <person name="Boyum J."/>
            <person name="Brumm P.I."/>
            <person name="Mead D."/>
        </authorList>
    </citation>
    <scope>NUCLEOTIDE SEQUENCE [LARGE SCALE GENOMIC DNA]</scope>
    <source>
        <strain evidence="4">ATCC 19169 / S85</strain>
        <strain evidence="1">S85</strain>
    </source>
</reference>
<evidence type="ECO:0000313" key="2">
    <source>
        <dbReference type="EMBL" id="ADL26024.1"/>
    </source>
</evidence>
<name>C9RK19_FIBSS</name>
<dbReference type="HOGENOM" id="CLU_2898429_0_0_0"/>
<evidence type="ECO:0000313" key="1">
    <source>
        <dbReference type="EMBL" id="ACX75752.1"/>
    </source>
</evidence>
<proteinExistence type="predicted"/>
<dbReference type="KEGG" id="fsu:Fisuc_2166"/>
<gene>
    <name evidence="1" type="ordered locus">Fisuc_2166</name>
    <name evidence="2" type="ordered locus">FSU_2703</name>
</gene>
<dbReference type="AlphaFoldDB" id="C9RK19"/>
<dbReference type="Proteomes" id="UP000001497">
    <property type="component" value="Chromosome"/>
</dbReference>
<dbReference type="STRING" id="59374.FSU_2703"/>
<dbReference type="eggNOG" id="ENOG5033P17">
    <property type="taxonomic scope" value="Bacteria"/>
</dbReference>
<dbReference type="EMBL" id="CP001792">
    <property type="protein sequence ID" value="ACX75752.1"/>
    <property type="molecule type" value="Genomic_DNA"/>
</dbReference>
<sequence>MNGTKGPVILAESMEAYRATPDPYKDAPSMHVNLLELSRYAERVGKPMCELTKEEIDQFRL</sequence>
<reference evidence="2" key="3">
    <citation type="submission" date="2010-08" db="EMBL/GenBank/DDBJ databases">
        <authorList>
            <person name="Durkin A.S."/>
            <person name="Nelson K.E."/>
            <person name="Morrison M."/>
            <person name="Forsberg C.W."/>
            <person name="Wilson D.B."/>
            <person name="Russell J.B."/>
            <person name="Cann I.K.O."/>
            <person name="Mackie R.I."/>
            <person name="White B.A."/>
        </authorList>
    </citation>
    <scope>NUCLEOTIDE SEQUENCE</scope>
    <source>
        <strain evidence="2">S85</strain>
    </source>
</reference>
<accession>C9RK19</accession>
<evidence type="ECO:0000313" key="3">
    <source>
        <dbReference type="Proteomes" id="UP000000517"/>
    </source>
</evidence>
<dbReference type="Proteomes" id="UP000000517">
    <property type="component" value="Chromosome"/>
</dbReference>
<dbReference type="EMBL" id="CP002158">
    <property type="protein sequence ID" value="ADL26024.1"/>
    <property type="molecule type" value="Genomic_DNA"/>
</dbReference>
<evidence type="ECO:0000313" key="4">
    <source>
        <dbReference type="Proteomes" id="UP000001497"/>
    </source>
</evidence>
<reference evidence="3" key="2">
    <citation type="submission" date="2010-08" db="EMBL/GenBank/DDBJ databases">
        <title>Complete sequence of Fibrobacter succinogenes subsp. succinogenes S85.</title>
        <authorList>
            <person name="Durkin A.S."/>
            <person name="Nelson K.E."/>
            <person name="Morrison M."/>
            <person name="Forsberg C.W."/>
            <person name="Wilson D.B."/>
            <person name="Russell J.B."/>
            <person name="Cann I.K.O."/>
            <person name="Mackie R.I."/>
            <person name="White B.A."/>
        </authorList>
    </citation>
    <scope>NUCLEOTIDE SEQUENCE [LARGE SCALE GENOMIC DNA]</scope>
    <source>
        <strain evidence="3">ATCC 19169 / S85</strain>
    </source>
</reference>